<name>A0ABX8JBB3_9BACT</name>
<dbReference type="EMBL" id="CP076723">
    <property type="protein sequence ID" value="QWV94017.1"/>
    <property type="molecule type" value="Genomic_DNA"/>
</dbReference>
<dbReference type="InterPro" id="IPR052572">
    <property type="entry name" value="UPF0153_domain"/>
</dbReference>
<sequence>MGCSGCGTCCVAPDISSLDKKVGERCRHLSGEQRCLIYEERPAVCRGYRPDEICAVIAAPTLEERVTNYLGLFGLRQD</sequence>
<dbReference type="PANTHER" id="PTHR36931:SF1">
    <property type="entry name" value="UPF0153 PROTEIN YEIW"/>
    <property type="match status" value="1"/>
</dbReference>
<dbReference type="Proteomes" id="UP000683557">
    <property type="component" value="Chromosome"/>
</dbReference>
<evidence type="ECO:0000313" key="2">
    <source>
        <dbReference type="Proteomes" id="UP000683557"/>
    </source>
</evidence>
<dbReference type="PANTHER" id="PTHR36931">
    <property type="entry name" value="UPF0153 PROTEIN YEIW"/>
    <property type="match status" value="1"/>
</dbReference>
<keyword evidence="2" id="KW-1185">Reference proteome</keyword>
<reference evidence="1 2" key="1">
    <citation type="submission" date="2021-06" db="EMBL/GenBank/DDBJ databases">
        <title>Gemonas diversity in paddy soil.</title>
        <authorList>
            <person name="Liu G."/>
        </authorList>
    </citation>
    <scope>NUCLEOTIDE SEQUENCE [LARGE SCALE GENOMIC DNA]</scope>
    <source>
        <strain evidence="1 2">RG10</strain>
    </source>
</reference>
<dbReference type="RefSeq" id="WP_216800750.1">
    <property type="nucleotide sequence ID" value="NZ_CP076723.1"/>
</dbReference>
<accession>A0ABX8JBB3</accession>
<organism evidence="1 2">
    <name type="scientific">Geomonas oryzisoli</name>
    <dbReference type="NCBI Taxonomy" id="2847992"/>
    <lineage>
        <taxon>Bacteria</taxon>
        <taxon>Pseudomonadati</taxon>
        <taxon>Thermodesulfobacteriota</taxon>
        <taxon>Desulfuromonadia</taxon>
        <taxon>Geobacterales</taxon>
        <taxon>Geobacteraceae</taxon>
        <taxon>Geomonas</taxon>
    </lineage>
</organism>
<gene>
    <name evidence="1" type="ORF">KP004_02170</name>
</gene>
<protein>
    <submittedName>
        <fullName evidence="1">YkgJ family cysteine cluster protein</fullName>
    </submittedName>
</protein>
<evidence type="ECO:0000313" key="1">
    <source>
        <dbReference type="EMBL" id="QWV94017.1"/>
    </source>
</evidence>
<proteinExistence type="predicted"/>